<name>A0A840X7U7_9RHOB</name>
<gene>
    <name evidence="2" type="ORF">FHS89_002829</name>
</gene>
<feature type="domain" description="VOC" evidence="1">
    <location>
        <begin position="8"/>
        <end position="123"/>
    </location>
</feature>
<dbReference type="RefSeq" id="WP_184012748.1">
    <property type="nucleotide sequence ID" value="NZ_JACIJS010000009.1"/>
</dbReference>
<sequence>MSHAPAHPVIWAELPVKNLAAARAFYVKVTGMEAEDMEMGGQDIVVLKGAERGSVSVNLYEGRPAADGAGPTLHLVVEGTVEEAATRCWEAGGTVLGEPMPIPEGRFVYAKDPDGNSLGLFEAKAG</sequence>
<comment type="caution">
    <text evidence="2">The sequence shown here is derived from an EMBL/GenBank/DDBJ whole genome shotgun (WGS) entry which is preliminary data.</text>
</comment>
<dbReference type="Gene3D" id="3.10.180.10">
    <property type="entry name" value="2,3-Dihydroxybiphenyl 1,2-Dioxygenase, domain 1"/>
    <property type="match status" value="1"/>
</dbReference>
<dbReference type="AlphaFoldDB" id="A0A840X7U7"/>
<keyword evidence="3" id="KW-1185">Reference proteome</keyword>
<dbReference type="CDD" id="cd07247">
    <property type="entry name" value="SgaA_N_like"/>
    <property type="match status" value="1"/>
</dbReference>
<proteinExistence type="predicted"/>
<dbReference type="InterPro" id="IPR004360">
    <property type="entry name" value="Glyas_Fos-R_dOase_dom"/>
</dbReference>
<dbReference type="EMBL" id="JACIJS010000009">
    <property type="protein sequence ID" value="MBB5516787.1"/>
    <property type="molecule type" value="Genomic_DNA"/>
</dbReference>
<dbReference type="InterPro" id="IPR037523">
    <property type="entry name" value="VOC_core"/>
</dbReference>
<evidence type="ECO:0000259" key="1">
    <source>
        <dbReference type="PROSITE" id="PS51819"/>
    </source>
</evidence>
<evidence type="ECO:0000313" key="2">
    <source>
        <dbReference type="EMBL" id="MBB5516787.1"/>
    </source>
</evidence>
<dbReference type="Pfam" id="PF00903">
    <property type="entry name" value="Glyoxalase"/>
    <property type="match status" value="1"/>
</dbReference>
<dbReference type="SUPFAM" id="SSF54593">
    <property type="entry name" value="Glyoxalase/Bleomycin resistance protein/Dihydroxybiphenyl dioxygenase"/>
    <property type="match status" value="1"/>
</dbReference>
<dbReference type="InterPro" id="IPR029068">
    <property type="entry name" value="Glyas_Bleomycin-R_OHBP_Dase"/>
</dbReference>
<reference evidence="2 3" key="1">
    <citation type="submission" date="2020-08" db="EMBL/GenBank/DDBJ databases">
        <title>Genomic Encyclopedia of Type Strains, Phase IV (KMG-IV): sequencing the most valuable type-strain genomes for metagenomic binning, comparative biology and taxonomic classification.</title>
        <authorList>
            <person name="Goeker M."/>
        </authorList>
    </citation>
    <scope>NUCLEOTIDE SEQUENCE [LARGE SCALE GENOMIC DNA]</scope>
    <source>
        <strain evidence="2 3">DSM 103377</strain>
    </source>
</reference>
<dbReference type="PANTHER" id="PTHR33993">
    <property type="entry name" value="GLYOXALASE-RELATED"/>
    <property type="match status" value="1"/>
</dbReference>
<dbReference type="InterPro" id="IPR052164">
    <property type="entry name" value="Anthracycline_SecMetBiosynth"/>
</dbReference>
<dbReference type="PROSITE" id="PS51819">
    <property type="entry name" value="VOC"/>
    <property type="match status" value="1"/>
</dbReference>
<evidence type="ECO:0000313" key="3">
    <source>
        <dbReference type="Proteomes" id="UP000553766"/>
    </source>
</evidence>
<dbReference type="Proteomes" id="UP000553766">
    <property type="component" value="Unassembled WGS sequence"/>
</dbReference>
<organism evidence="2 3">
    <name type="scientific">Rubricella aquisinus</name>
    <dbReference type="NCBI Taxonomy" id="2028108"/>
    <lineage>
        <taxon>Bacteria</taxon>
        <taxon>Pseudomonadati</taxon>
        <taxon>Pseudomonadota</taxon>
        <taxon>Alphaproteobacteria</taxon>
        <taxon>Rhodobacterales</taxon>
        <taxon>Paracoccaceae</taxon>
        <taxon>Rubricella</taxon>
    </lineage>
</organism>
<protein>
    <recommendedName>
        <fullName evidence="1">VOC domain-containing protein</fullName>
    </recommendedName>
</protein>
<accession>A0A840X7U7</accession>